<sequence length="1147" mass="118748">MSNPLNGTRPVFVKTVSVLTSVATMLSLSGAAYLAPLTAVAAVPSDYGLTEGNTISASGTNDPDVYIVNELGYKRLFLNPVIFGFYGHLGGFANVKSVTAAARDAFPTSGLFRNCETNAQQVWAVEVTAEDTGVFHKVVMSGDQAVAEDANFFKKVFCINNNEQNWYPKSSVDYTSLSQVPVYARVPGATPTPSYGALSVGLASSNPASGTIVDGQARYNLAEFTFTGGGTVNSVKLKRIGVSADASLTNVYLYDGTRRLTDSATVSSSEIYFNDAGGLFTVAGAKTISVMADVDGSSGETIGVQLIAWNGNTVSISGNLHNIATATLATVALAALTAPADATNDGVDETGVAQEPANDVVVWNDTVTVGQRYVWLKSVQLRVVGSAGVDDVQNFRLMVDGVYVGSAIARRDAVSGYIVFDLTGAPVKLETGGRIIKVVADVVGGSSKDFHLSLRQKSDIWAVDSQYSAAVLATGTFPIGDVDNELEISAGTLTVTKTTDSPSGDVVKDASGVVLARFELKAAGERMKIENLRINNTSDVASLSFRNAALFANDGMGGGMVQVGSTTTLWDDETVTASNSTKYAEVSLGSSLIVDPGKPRLLEIRADIFDSTGTNNVAANQTFAAQIAVGSSNVQRLTTLDYVNGPSSVKTGTTLTIKTGSLSAGKYTGYANQSVVDPKNNVKVGHFTITAASSEDVNISSVDIMPQLVSGTSFDGGELDDSYVVIKNDLGATIYTSPIKAAMSESASSSFSTNFTLPKNKTYQVEVWANVDSGITATDAVRLVFSATGTTAGSSTSSTSDVVVGQTITSQTGSLSKANGSLPAARLINGGTTVTGYQFTLTPTYDDFYLDEVYVDLSSTTASSTGAVSNLILKNGGTTLASATVSSTTGSASFTGLNLLMSQAGGTQTFTVDVVLANVGVGANDTAGVVTVRLDGLKYRDSAGSITTENGFAPGTYGGNANNVVKGYPTFTNASLPTTTLSAGSMVLFKTVVSATGGQVAWNNITFTVASNSGLITIATSSYQIWENGVDITADSVGATASDSYSGSNDRIEFSFATERAISVGSPSTIELRATVGGTISAGNSVSVQVANPKGTTVSVDDSTNQQDSGASFVWSDQSSPSHATTTDDWFTDGLVKTLAATQTVTK</sequence>
<evidence type="ECO:0000313" key="4">
    <source>
        <dbReference type="Proteomes" id="UP000178520"/>
    </source>
</evidence>
<evidence type="ECO:0000256" key="1">
    <source>
        <dbReference type="SAM" id="MobiDB-lite"/>
    </source>
</evidence>
<gene>
    <name evidence="3" type="ORF">A2735_00410</name>
</gene>
<protein>
    <submittedName>
        <fullName evidence="3">Uncharacterized protein</fullName>
    </submittedName>
</protein>
<accession>A0A1F8EBC2</accession>
<reference evidence="3 4" key="1">
    <citation type="journal article" date="2016" name="Nat. Commun.">
        <title>Thousands of microbial genomes shed light on interconnected biogeochemical processes in an aquifer system.</title>
        <authorList>
            <person name="Anantharaman K."/>
            <person name="Brown C.T."/>
            <person name="Hug L.A."/>
            <person name="Sharon I."/>
            <person name="Castelle C.J."/>
            <person name="Probst A.J."/>
            <person name="Thomas B.C."/>
            <person name="Singh A."/>
            <person name="Wilkins M.J."/>
            <person name="Karaoz U."/>
            <person name="Brodie E.L."/>
            <person name="Williams K.H."/>
            <person name="Hubbard S.S."/>
            <person name="Banfield J.F."/>
        </authorList>
    </citation>
    <scope>NUCLEOTIDE SEQUENCE [LARGE SCALE GENOMIC DNA]</scope>
</reference>
<dbReference type="Proteomes" id="UP000178520">
    <property type="component" value="Unassembled WGS sequence"/>
</dbReference>
<feature type="chain" id="PRO_5009535311" evidence="2">
    <location>
        <begin position="42"/>
        <end position="1147"/>
    </location>
</feature>
<name>A0A1F8EBC2_9BACT</name>
<evidence type="ECO:0000313" key="3">
    <source>
        <dbReference type="EMBL" id="OGM98156.1"/>
    </source>
</evidence>
<feature type="signal peptide" evidence="2">
    <location>
        <begin position="1"/>
        <end position="41"/>
    </location>
</feature>
<organism evidence="3 4">
    <name type="scientific">Candidatus Yanofskybacteria bacterium RIFCSPHIGHO2_01_FULL_41_21</name>
    <dbReference type="NCBI Taxonomy" id="1802660"/>
    <lineage>
        <taxon>Bacteria</taxon>
        <taxon>Candidatus Yanofskyibacteriota</taxon>
    </lineage>
</organism>
<evidence type="ECO:0000256" key="2">
    <source>
        <dbReference type="SAM" id="SignalP"/>
    </source>
</evidence>
<feature type="region of interest" description="Disordered" evidence="1">
    <location>
        <begin position="1097"/>
        <end position="1126"/>
    </location>
</feature>
<comment type="caution">
    <text evidence="3">The sequence shown here is derived from an EMBL/GenBank/DDBJ whole genome shotgun (WGS) entry which is preliminary data.</text>
</comment>
<proteinExistence type="predicted"/>
<dbReference type="EMBL" id="MGJA01000003">
    <property type="protein sequence ID" value="OGM98156.1"/>
    <property type="molecule type" value="Genomic_DNA"/>
</dbReference>
<keyword evidence="2" id="KW-0732">Signal</keyword>
<dbReference type="AlphaFoldDB" id="A0A1F8EBC2"/>